<organism evidence="1">
    <name type="scientific">marine sediment metagenome</name>
    <dbReference type="NCBI Taxonomy" id="412755"/>
    <lineage>
        <taxon>unclassified sequences</taxon>
        <taxon>metagenomes</taxon>
        <taxon>ecological metagenomes</taxon>
    </lineage>
</organism>
<evidence type="ECO:0000313" key="1">
    <source>
        <dbReference type="EMBL" id="KKM87651.1"/>
    </source>
</evidence>
<protein>
    <submittedName>
        <fullName evidence="1">Uncharacterized protein</fullName>
    </submittedName>
</protein>
<comment type="caution">
    <text evidence="1">The sequence shown here is derived from an EMBL/GenBank/DDBJ whole genome shotgun (WGS) entry which is preliminary data.</text>
</comment>
<gene>
    <name evidence="1" type="ORF">LCGC14_1266770</name>
</gene>
<accession>A0A0F9LKB2</accession>
<sequence>MVENGIKKYADFKYFIIDRRERTITIYLPDQDIDDLKSIIEEFSIVPEKDLDNKIVKLFTYSPMFRFTLTDEAERKYLAERYCFLGGIDDWIDLEPPTSLEKIVKKYCIHPGKESFFDLI</sequence>
<proteinExistence type="predicted"/>
<dbReference type="EMBL" id="LAZR01007073">
    <property type="protein sequence ID" value="KKM87651.1"/>
    <property type="molecule type" value="Genomic_DNA"/>
</dbReference>
<reference evidence="1" key="1">
    <citation type="journal article" date="2015" name="Nature">
        <title>Complex archaea that bridge the gap between prokaryotes and eukaryotes.</title>
        <authorList>
            <person name="Spang A."/>
            <person name="Saw J.H."/>
            <person name="Jorgensen S.L."/>
            <person name="Zaremba-Niedzwiedzka K."/>
            <person name="Martijn J."/>
            <person name="Lind A.E."/>
            <person name="van Eijk R."/>
            <person name="Schleper C."/>
            <person name="Guy L."/>
            <person name="Ettema T.J."/>
        </authorList>
    </citation>
    <scope>NUCLEOTIDE SEQUENCE</scope>
</reference>
<name>A0A0F9LKB2_9ZZZZ</name>
<dbReference type="AlphaFoldDB" id="A0A0F9LKB2"/>